<dbReference type="PANTHER" id="PTHR46961">
    <property type="entry name" value="DYNEIN HEAVY CHAIN 1, AXONEMAL-LIKE PROTEIN"/>
    <property type="match status" value="1"/>
</dbReference>
<reference evidence="4" key="1">
    <citation type="submission" date="2025-08" db="UniProtKB">
        <authorList>
            <consortium name="Ensembl"/>
        </authorList>
    </citation>
    <scope>IDENTIFICATION</scope>
</reference>
<dbReference type="InterPro" id="IPR041658">
    <property type="entry name" value="AAA_lid_11"/>
</dbReference>
<dbReference type="GO" id="GO:0030286">
    <property type="term" value="C:dynein complex"/>
    <property type="evidence" value="ECO:0007669"/>
    <property type="project" value="InterPro"/>
</dbReference>
<name>A0A8B9EBV9_ANSCY</name>
<proteinExistence type="predicted"/>
<keyword evidence="5" id="KW-1185">Reference proteome</keyword>
<evidence type="ECO:0000259" key="3">
    <source>
        <dbReference type="Pfam" id="PF18199"/>
    </source>
</evidence>
<dbReference type="Gene3D" id="1.10.8.720">
    <property type="entry name" value="Region D6 of dynein motor"/>
    <property type="match status" value="1"/>
</dbReference>
<dbReference type="GO" id="GO:0045505">
    <property type="term" value="F:dynein intermediate chain binding"/>
    <property type="evidence" value="ECO:0007669"/>
    <property type="project" value="InterPro"/>
</dbReference>
<dbReference type="AlphaFoldDB" id="A0A8B9EBV9"/>
<evidence type="ECO:0000313" key="5">
    <source>
        <dbReference type="Proteomes" id="UP000694521"/>
    </source>
</evidence>
<dbReference type="Gene3D" id="1.20.1270.280">
    <property type="match status" value="1"/>
</dbReference>
<dbReference type="GO" id="GO:0051959">
    <property type="term" value="F:dynein light intermediate chain binding"/>
    <property type="evidence" value="ECO:0007669"/>
    <property type="project" value="InterPro"/>
</dbReference>
<dbReference type="InterPro" id="IPR042219">
    <property type="entry name" value="AAA_lid_11_sf"/>
</dbReference>
<evidence type="ECO:0000259" key="1">
    <source>
        <dbReference type="Pfam" id="PF03028"/>
    </source>
</evidence>
<dbReference type="GO" id="GO:0008569">
    <property type="term" value="F:minus-end-directed microtubule motor activity"/>
    <property type="evidence" value="ECO:0007669"/>
    <property type="project" value="InterPro"/>
</dbReference>
<protein>
    <submittedName>
        <fullName evidence="4">Uncharacterized protein</fullName>
    </submittedName>
</protein>
<dbReference type="PANTHER" id="PTHR46961:SF14">
    <property type="entry name" value="DYNEIN HEAVY CHAIN 11, AXONEMAL"/>
    <property type="match status" value="1"/>
</dbReference>
<feature type="domain" description="Dynein heavy chain region D6 P-loop" evidence="1">
    <location>
        <begin position="155"/>
        <end position="243"/>
    </location>
</feature>
<accession>A0A8B9EBV9</accession>
<dbReference type="Pfam" id="PF18199">
    <property type="entry name" value="Dynein_C"/>
    <property type="match status" value="1"/>
</dbReference>
<dbReference type="Ensembl" id="ENSACDT00005021737.1">
    <property type="protein sequence ID" value="ENSACDP00005018115.1"/>
    <property type="gene ID" value="ENSACDG00005013190.1"/>
</dbReference>
<evidence type="ECO:0000313" key="4">
    <source>
        <dbReference type="Ensembl" id="ENSACDP00005018115.1"/>
    </source>
</evidence>
<organism evidence="4 5">
    <name type="scientific">Anser cygnoides</name>
    <name type="common">Swan goose</name>
    <dbReference type="NCBI Taxonomy" id="8845"/>
    <lineage>
        <taxon>Eukaryota</taxon>
        <taxon>Metazoa</taxon>
        <taxon>Chordata</taxon>
        <taxon>Craniata</taxon>
        <taxon>Vertebrata</taxon>
        <taxon>Euteleostomi</taxon>
        <taxon>Archelosauria</taxon>
        <taxon>Archosauria</taxon>
        <taxon>Dinosauria</taxon>
        <taxon>Saurischia</taxon>
        <taxon>Theropoda</taxon>
        <taxon>Coelurosauria</taxon>
        <taxon>Aves</taxon>
        <taxon>Neognathae</taxon>
        <taxon>Galloanserae</taxon>
        <taxon>Anseriformes</taxon>
        <taxon>Anatidae</taxon>
        <taxon>Anserinae</taxon>
        <taxon>Anser</taxon>
    </lineage>
</organism>
<dbReference type="InterPro" id="IPR004273">
    <property type="entry name" value="Dynein_heavy_D6_P-loop"/>
</dbReference>
<sequence>MEIIRWNSEVFTFSVCARLMFLFILLRSKEIEALELDFLLRFRVECTYKSPVDFLTTQSWSAIRAGCENCFLVDKDIELSTKRLSRETNHTEGAPSGQNDHVFYTYKNFVEEKLGSKYVEGMRMDLAKSYEESSPTTPEFFLVSRSEKLGFTIDSGRFRNISLRQEQEIVAEEAINATHGHWVLLQVKYSSVAKWLVTLEKLLEQYSEESHSDFHICISAEPAPTPEEHIIPHGILENSVKITSEPPMGMLANLHITLHSFDQDTLKLRSREREFKSILFSLCYFHTCIASRLRFGPPGWNQRYLFSTRDLTVCLNVLCNYLETHTEVRYLCFLFGEILYGGHITDAWDRSLCCIYLQESEGEKSEQGGCLITSQPQCLPYNTWSLAEQYHQYLQAVGYFQKGVEEFLTAVIANGSLCIGLEMLGNVLGDILEMLPEEFNVAEIMQNSTARSPCTLVCLQECERMNLPPMLVIVLQTKGELLFSPHMEELQSALFYDAVPDTWTKLQYLLAGRSFCCFSVRVTDLLWYGKLDVWTQDLVLPAVVWLSGLFNPRSFLTGNMASKNNLTLDKVCARWDIQLETVAEILLRELNPAMPVIFVRTMPLDQRETKDVYERPIYKSKNIWTFKLRSKEKPAK</sequence>
<dbReference type="Proteomes" id="UP000694521">
    <property type="component" value="Unplaced"/>
</dbReference>
<dbReference type="InterPro" id="IPR027417">
    <property type="entry name" value="P-loop_NTPase"/>
</dbReference>
<evidence type="ECO:0000259" key="2">
    <source>
        <dbReference type="Pfam" id="PF18198"/>
    </source>
</evidence>
<feature type="domain" description="Dynein heavy chain C-terminal" evidence="3">
    <location>
        <begin position="423"/>
        <end position="572"/>
    </location>
</feature>
<dbReference type="InterPro" id="IPR041228">
    <property type="entry name" value="Dynein_C"/>
</dbReference>
<dbReference type="GO" id="GO:0007018">
    <property type="term" value="P:microtubule-based movement"/>
    <property type="evidence" value="ECO:0007669"/>
    <property type="project" value="InterPro"/>
</dbReference>
<reference evidence="4" key="2">
    <citation type="submission" date="2025-09" db="UniProtKB">
        <authorList>
            <consortium name="Ensembl"/>
        </authorList>
    </citation>
    <scope>IDENTIFICATION</scope>
</reference>
<dbReference type="Pfam" id="PF03028">
    <property type="entry name" value="Dynein_heavy"/>
    <property type="match status" value="1"/>
</dbReference>
<dbReference type="Pfam" id="PF18198">
    <property type="entry name" value="AAA_lid_11"/>
    <property type="match status" value="1"/>
</dbReference>
<dbReference type="InterPro" id="IPR026983">
    <property type="entry name" value="DHC"/>
</dbReference>
<dbReference type="Gene3D" id="3.40.50.300">
    <property type="entry name" value="P-loop containing nucleotide triphosphate hydrolases"/>
    <property type="match status" value="1"/>
</dbReference>
<feature type="domain" description="Dynein heavy chain AAA lid" evidence="2">
    <location>
        <begin position="275"/>
        <end position="396"/>
    </location>
</feature>